<dbReference type="InterPro" id="IPR029069">
    <property type="entry name" value="HotDog_dom_sf"/>
</dbReference>
<dbReference type="PANTHER" id="PTHR31793:SF37">
    <property type="entry name" value="ACYL-COA THIOESTER HYDROLASE YBGC"/>
    <property type="match status" value="1"/>
</dbReference>
<sequence>MIFAFTKRIYGYECDIYGHLNNANYLQLLEGARSEALYEMNLAQSDLQKKGVQLFVHYVEMSFIKSIDHDELITIKSCFTEMNRIKGKWHQEIYNSKGEKCFNADITIVFAAEGKAKRLPVEVYELFLHYLEK</sequence>
<organism evidence="3 4">
    <name type="scientific">Cloacimonas acidaminovorans (strain Evry)</name>
    <dbReference type="NCBI Taxonomy" id="459349"/>
    <lineage>
        <taxon>Bacteria</taxon>
        <taxon>Pseudomonadati</taxon>
        <taxon>Candidatus Cloacimonadota</taxon>
        <taxon>Candidatus Cloacimonadia</taxon>
        <taxon>Candidatus Cloacimonadales</taxon>
        <taxon>Candidatus Cloacimonadaceae</taxon>
        <taxon>Candidatus Cloacimonas</taxon>
    </lineage>
</organism>
<dbReference type="PIRSF" id="PIRSF003230">
    <property type="entry name" value="YbgC"/>
    <property type="match status" value="1"/>
</dbReference>
<accession>B0VFB6</accession>
<dbReference type="RefSeq" id="WP_015424029.1">
    <property type="nucleotide sequence ID" value="NC_020449.1"/>
</dbReference>
<evidence type="ECO:0000313" key="3">
    <source>
        <dbReference type="EMBL" id="CAO80168.1"/>
    </source>
</evidence>
<dbReference type="PANTHER" id="PTHR31793">
    <property type="entry name" value="4-HYDROXYBENZOYL-COA THIOESTERASE FAMILY MEMBER"/>
    <property type="match status" value="1"/>
</dbReference>
<name>B0VFB6_CLOAI</name>
<reference evidence="3 4" key="1">
    <citation type="journal article" date="2008" name="J. Bacteriol.">
        <title>'Candidatus Cloacamonas acidaminovorans': genome sequence reconstruction provides a first glimpse of a new bacterial division.</title>
        <authorList>
            <person name="Pelletier E."/>
            <person name="Kreimeyer A."/>
            <person name="Bocs S."/>
            <person name="Rouy Z."/>
            <person name="Gyapay G."/>
            <person name="Chouari R."/>
            <person name="Riviere D."/>
            <person name="Ganesan A."/>
            <person name="Daegelen P."/>
            <person name="Sghir A."/>
            <person name="Cohen G.N."/>
            <person name="Medigue C."/>
            <person name="Weissenbach J."/>
            <person name="Le Paslier D."/>
        </authorList>
    </citation>
    <scope>NUCLEOTIDE SEQUENCE [LARGE SCALE GENOMIC DNA]</scope>
    <source>
        <strain evidence="4">Evry</strain>
    </source>
</reference>
<dbReference type="Pfam" id="PF13279">
    <property type="entry name" value="4HBT_2"/>
    <property type="match status" value="1"/>
</dbReference>
<dbReference type="eggNOG" id="COG0824">
    <property type="taxonomic scope" value="Bacteria"/>
</dbReference>
<evidence type="ECO:0000313" key="4">
    <source>
        <dbReference type="Proteomes" id="UP000002019"/>
    </source>
</evidence>
<dbReference type="Gene3D" id="3.10.129.10">
    <property type="entry name" value="Hotdog Thioesterase"/>
    <property type="match status" value="1"/>
</dbReference>
<dbReference type="CDD" id="cd00586">
    <property type="entry name" value="4HBT"/>
    <property type="match status" value="1"/>
</dbReference>
<gene>
    <name evidence="3" type="ordered locus">CLOAM0261</name>
</gene>
<dbReference type="OrthoDB" id="9801517at2"/>
<dbReference type="KEGG" id="caci:CLOAM0261"/>
<dbReference type="InterPro" id="IPR006684">
    <property type="entry name" value="YbgC/YbaW"/>
</dbReference>
<dbReference type="HOGENOM" id="CLU_101141_4_2_0"/>
<dbReference type="AlphaFoldDB" id="B0VFB6"/>
<dbReference type="SUPFAM" id="SSF54637">
    <property type="entry name" value="Thioesterase/thiol ester dehydrase-isomerase"/>
    <property type="match status" value="1"/>
</dbReference>
<dbReference type="Proteomes" id="UP000002019">
    <property type="component" value="Chromosome"/>
</dbReference>
<keyword evidence="2" id="KW-0378">Hydrolase</keyword>
<proteinExistence type="inferred from homology"/>
<dbReference type="EMBL" id="CU466930">
    <property type="protein sequence ID" value="CAO80168.1"/>
    <property type="molecule type" value="Genomic_DNA"/>
</dbReference>
<dbReference type="STRING" id="459349.CLOAM0261"/>
<dbReference type="GO" id="GO:0047617">
    <property type="term" value="F:fatty acyl-CoA hydrolase activity"/>
    <property type="evidence" value="ECO:0007669"/>
    <property type="project" value="TreeGrafter"/>
</dbReference>
<protein>
    <submittedName>
        <fullName evidence="3">Uncharacterized protein</fullName>
    </submittedName>
</protein>
<evidence type="ECO:0000256" key="2">
    <source>
        <dbReference type="ARBA" id="ARBA00022801"/>
    </source>
</evidence>
<evidence type="ECO:0000256" key="1">
    <source>
        <dbReference type="ARBA" id="ARBA00005953"/>
    </source>
</evidence>
<keyword evidence="4" id="KW-1185">Reference proteome</keyword>
<dbReference type="InterPro" id="IPR050563">
    <property type="entry name" value="4-hydroxybenzoyl-CoA_TE"/>
</dbReference>
<comment type="similarity">
    <text evidence="1">Belongs to the 4-hydroxybenzoyl-CoA thioesterase family.</text>
</comment>